<sequence length="1113" mass="127020">MSQLINNYPIFEGSQVLTSDQLNQLGAYLDQQNRLTRSKLIGMGIACGLKILPFPNGLRISMGLGVTSEGFLIQIGKPFDATHYRPYSLPEGVSYKPFTEEKVELFELLSEQPGDDPSVKKLNSPANFLNNKFVLLFLEIFDRDLKSCLGNACDDKGIDRILTLRRLVVSQTDLNIILKYSQNVEHDLSADPGLPLFPFPKPLFRPNGEESLEPGAFIKHYQETIKKVVNKDFWEVIAKGYKVYEPILEKSFGFKNPFSGGDMQNKIQALMKALDTDPKDISGVQYLFDFFKELCLAWQEFIQAGESLWFSCPTDPSFFPLHLMLGKAIAVSETAEEFYRFRHGWIQPPIFNDQRILKETTIQRYRRLVLMIETFELQLLLKSQPEKFPVKITPSKEKYGKLGERSLPYYYAIKSKGKSGSWYSLEQSWPDPQERNLSSSSRATVLGYDNQPDTPKKEGSFLENPLAFDLESYPFLRIEGHLDKPIEEAKKVISGLIRQFNLDIEIESLHIDQAEIASENRCHWHDLQEEYVHHRLQLHGTLLDLKEIASFLQNVRKESINENLTRAKVEIKDMKPIEWLEEWLELLPVCLSDLDWMAFQNAYKRMLQGLFDFLLIQNKLMDRVKIGPNSPDMLLTLYNGLLHRASPMLYRLLDLFFFTKLRRLYLSYLHRVKFMANSRQFAHFLKSNPGLTHEAGVYRGGTFFLLYHSKSDRVIGDFSLKGKSCDCACMDACEDFDWGMLPPFARPDYAITLVNRRILVEVTLNDLPQERSFTATLLDPVTKNGGKVEQAKSEIAFVYTPPENFTGFDHFEYILLDTESLKSDRGRVTIQVRGEASGCYSAEILMCWNQGQKYIQTALRTRDIPQDNMNEEQAAQALLASLRETKGFTLIELTQGVLEGVESKQKLLSCLGLPAMEDDSQILNQRILDYQAKNCGPQENECKTTLIKGTVTDLRTGEAIRGAFVSVKNTQTGVNTSDKGTFELSLPTPGQTLLVQAEGYLAMEEFICSQENVNIQLTRFERAETKGVAVDFMALDKMVVRDLAASRNLTVTEEMSKDKIIKVILAHNPTFLIKEEELPNLKNDSLKSIAEIKEVRIGTSDNKTSMIDKIIRR</sequence>
<keyword evidence="2" id="KW-1185">Reference proteome</keyword>
<dbReference type="Pfam" id="PF13715">
    <property type="entry name" value="CarbopepD_reg_2"/>
    <property type="match status" value="1"/>
</dbReference>
<comment type="caution">
    <text evidence="1">The sequence shown here is derived from an EMBL/GenBank/DDBJ whole genome shotgun (WGS) entry which is preliminary data.</text>
</comment>
<name>A0ABQ6Q1K9_9BACT</name>
<accession>A0ABQ6Q1K9</accession>
<dbReference type="SUPFAM" id="SSF49464">
    <property type="entry name" value="Carboxypeptidase regulatory domain-like"/>
    <property type="match status" value="1"/>
</dbReference>
<proteinExistence type="predicted"/>
<dbReference type="InterPro" id="IPR008969">
    <property type="entry name" value="CarboxyPept-like_regulatory"/>
</dbReference>
<gene>
    <name evidence="1" type="ORF">Ataiwa_20380</name>
</gene>
<evidence type="ECO:0008006" key="3">
    <source>
        <dbReference type="Google" id="ProtNLM"/>
    </source>
</evidence>
<organism evidence="1 2">
    <name type="scientific">Algoriphagus taiwanensis</name>
    <dbReference type="NCBI Taxonomy" id="1445656"/>
    <lineage>
        <taxon>Bacteria</taxon>
        <taxon>Pseudomonadati</taxon>
        <taxon>Bacteroidota</taxon>
        <taxon>Cytophagia</taxon>
        <taxon>Cytophagales</taxon>
        <taxon>Cyclobacteriaceae</taxon>
        <taxon>Algoriphagus</taxon>
    </lineage>
</organism>
<dbReference type="RefSeq" id="WP_338228602.1">
    <property type="nucleotide sequence ID" value="NZ_BTPE01000006.1"/>
</dbReference>
<evidence type="ECO:0000313" key="1">
    <source>
        <dbReference type="EMBL" id="GMQ33766.1"/>
    </source>
</evidence>
<evidence type="ECO:0000313" key="2">
    <source>
        <dbReference type="Proteomes" id="UP001307705"/>
    </source>
</evidence>
<dbReference type="Proteomes" id="UP001307705">
    <property type="component" value="Unassembled WGS sequence"/>
</dbReference>
<dbReference type="EMBL" id="BTPE01000006">
    <property type="protein sequence ID" value="GMQ33766.1"/>
    <property type="molecule type" value="Genomic_DNA"/>
</dbReference>
<protein>
    <recommendedName>
        <fullName evidence="3">CarboxypepD_reg-like domain-containing protein</fullName>
    </recommendedName>
</protein>
<reference evidence="1 2" key="1">
    <citation type="submission" date="2023-08" db="EMBL/GenBank/DDBJ databases">
        <title>Draft genome sequence of Algoriphagus taiwanensis.</title>
        <authorList>
            <person name="Takatani N."/>
            <person name="Hosokawa M."/>
            <person name="Sawabe T."/>
        </authorList>
    </citation>
    <scope>NUCLEOTIDE SEQUENCE [LARGE SCALE GENOMIC DNA]</scope>
    <source>
        <strain evidence="1 2">JCM 19755</strain>
    </source>
</reference>
<dbReference type="Gene3D" id="2.60.40.1120">
    <property type="entry name" value="Carboxypeptidase-like, regulatory domain"/>
    <property type="match status" value="1"/>
</dbReference>